<comment type="subunit">
    <text evidence="1">Component of the TIM23 complex.</text>
</comment>
<evidence type="ECO:0000313" key="4">
    <source>
        <dbReference type="EMBL" id="KAJ7220646.1"/>
    </source>
</evidence>
<dbReference type="InterPro" id="IPR023214">
    <property type="entry name" value="HAD_sf"/>
</dbReference>
<accession>A0AAD6YK06</accession>
<dbReference type="InterPro" id="IPR050365">
    <property type="entry name" value="TIM50"/>
</dbReference>
<keyword evidence="1" id="KW-0811">Translocation</keyword>
<keyword evidence="5" id="KW-1185">Reference proteome</keyword>
<sequence>MASRKLLVLDLNGTLLLRSKHARSAARSSSGPRPRSVYPRPYLPAFREYIFSSDTMQWLDVMVWSSAQPASVADMVHHSFGEQQRKLTAIWARDTLGLPPELYHKKTATTKDLARTWATFPAHDARTTVLLDDSARKAHRHPHNHVCVREYSADARRRDLAVWRAADMAVGKSKVLQAPDSGASPPAAADAPPPWVLASQTYDETLLAVVGILDALKTQTDVADWIRSGGLLGVNTGDEQAAHPSDRKSRPPSPSTDADALQPDLRHQLAALSLSSAPDPAAAAWFDSEAVVRYWVGQGRLALAALQIDVVAGIHSDAPEQKPGTRTRAEK</sequence>
<dbReference type="InterPro" id="IPR004274">
    <property type="entry name" value="FCP1_dom"/>
</dbReference>
<comment type="caution">
    <text evidence="4">The sequence shown here is derived from an EMBL/GenBank/DDBJ whole genome shotgun (WGS) entry which is preliminary data.</text>
</comment>
<gene>
    <name evidence="4" type="ORF">GGX14DRAFT_431569</name>
</gene>
<dbReference type="SMART" id="SM00577">
    <property type="entry name" value="CPDc"/>
    <property type="match status" value="1"/>
</dbReference>
<comment type="similarity">
    <text evidence="1">Belongs to the TIM50 family.</text>
</comment>
<dbReference type="GO" id="GO:0005744">
    <property type="term" value="C:TIM23 mitochondrial import inner membrane translocase complex"/>
    <property type="evidence" value="ECO:0007669"/>
    <property type="project" value="UniProtKB-UniRule"/>
</dbReference>
<proteinExistence type="inferred from homology"/>
<comment type="function">
    <text evidence="1">Essential component of the TIM23 complex, a complex that mediates the translocation of transit peptide-containing proteins across the mitochondrial inner membrane.</text>
</comment>
<keyword evidence="1" id="KW-0813">Transport</keyword>
<name>A0AAD6YK06_9AGAR</name>
<dbReference type="Gene3D" id="3.40.50.1000">
    <property type="entry name" value="HAD superfamily/HAD-like"/>
    <property type="match status" value="1"/>
</dbReference>
<dbReference type="PANTHER" id="PTHR12210">
    <property type="entry name" value="DULLARD PROTEIN PHOSPHATASE"/>
    <property type="match status" value="1"/>
</dbReference>
<evidence type="ECO:0000256" key="2">
    <source>
        <dbReference type="SAM" id="MobiDB-lite"/>
    </source>
</evidence>
<keyword evidence="1" id="KW-0653">Protein transport</keyword>
<evidence type="ECO:0000259" key="3">
    <source>
        <dbReference type="PROSITE" id="PS50969"/>
    </source>
</evidence>
<keyword evidence="1" id="KW-0809">Transit peptide</keyword>
<organism evidence="4 5">
    <name type="scientific">Mycena pura</name>
    <dbReference type="NCBI Taxonomy" id="153505"/>
    <lineage>
        <taxon>Eukaryota</taxon>
        <taxon>Fungi</taxon>
        <taxon>Dikarya</taxon>
        <taxon>Basidiomycota</taxon>
        <taxon>Agaricomycotina</taxon>
        <taxon>Agaricomycetes</taxon>
        <taxon>Agaricomycetidae</taxon>
        <taxon>Agaricales</taxon>
        <taxon>Marasmiineae</taxon>
        <taxon>Mycenaceae</taxon>
        <taxon>Mycena</taxon>
    </lineage>
</organism>
<comment type="subcellular location">
    <subcellularLocation>
        <location evidence="1">Mitochondrion inner membrane</location>
        <topology evidence="1">Single-pass membrane protein</topology>
    </subcellularLocation>
</comment>
<dbReference type="GO" id="GO:0015031">
    <property type="term" value="P:protein transport"/>
    <property type="evidence" value="ECO:0007669"/>
    <property type="project" value="UniProtKB-KW"/>
</dbReference>
<dbReference type="EMBL" id="JARJCW010000009">
    <property type="protein sequence ID" value="KAJ7220646.1"/>
    <property type="molecule type" value="Genomic_DNA"/>
</dbReference>
<feature type="domain" description="FCP1 homology" evidence="3">
    <location>
        <begin position="1"/>
        <end position="172"/>
    </location>
</feature>
<dbReference type="Pfam" id="PF03031">
    <property type="entry name" value="NIF"/>
    <property type="match status" value="1"/>
</dbReference>
<evidence type="ECO:0000313" key="5">
    <source>
        <dbReference type="Proteomes" id="UP001219525"/>
    </source>
</evidence>
<evidence type="ECO:0000256" key="1">
    <source>
        <dbReference type="RuleBase" id="RU365079"/>
    </source>
</evidence>
<feature type="compositionally biased region" description="Basic and acidic residues" evidence="2">
    <location>
        <begin position="240"/>
        <end position="249"/>
    </location>
</feature>
<dbReference type="SUPFAM" id="SSF56784">
    <property type="entry name" value="HAD-like"/>
    <property type="match status" value="1"/>
</dbReference>
<dbReference type="Proteomes" id="UP001219525">
    <property type="component" value="Unassembled WGS sequence"/>
</dbReference>
<dbReference type="InterPro" id="IPR036412">
    <property type="entry name" value="HAD-like_sf"/>
</dbReference>
<keyword evidence="1" id="KW-0496">Mitochondrion</keyword>
<feature type="region of interest" description="Disordered" evidence="2">
    <location>
        <begin position="236"/>
        <end position="260"/>
    </location>
</feature>
<dbReference type="PROSITE" id="PS01228">
    <property type="entry name" value="COF_1"/>
    <property type="match status" value="1"/>
</dbReference>
<dbReference type="PROSITE" id="PS50969">
    <property type="entry name" value="FCP1"/>
    <property type="match status" value="1"/>
</dbReference>
<reference evidence="4" key="1">
    <citation type="submission" date="2023-03" db="EMBL/GenBank/DDBJ databases">
        <title>Massive genome expansion in bonnet fungi (Mycena s.s.) driven by repeated elements and novel gene families across ecological guilds.</title>
        <authorList>
            <consortium name="Lawrence Berkeley National Laboratory"/>
            <person name="Harder C.B."/>
            <person name="Miyauchi S."/>
            <person name="Viragh M."/>
            <person name="Kuo A."/>
            <person name="Thoen E."/>
            <person name="Andreopoulos B."/>
            <person name="Lu D."/>
            <person name="Skrede I."/>
            <person name="Drula E."/>
            <person name="Henrissat B."/>
            <person name="Morin E."/>
            <person name="Kohler A."/>
            <person name="Barry K."/>
            <person name="LaButti K."/>
            <person name="Morin E."/>
            <person name="Salamov A."/>
            <person name="Lipzen A."/>
            <person name="Mereny Z."/>
            <person name="Hegedus B."/>
            <person name="Baldrian P."/>
            <person name="Stursova M."/>
            <person name="Weitz H."/>
            <person name="Taylor A."/>
            <person name="Grigoriev I.V."/>
            <person name="Nagy L.G."/>
            <person name="Martin F."/>
            <person name="Kauserud H."/>
        </authorList>
    </citation>
    <scope>NUCLEOTIDE SEQUENCE</scope>
    <source>
        <strain evidence="4">9144</strain>
    </source>
</reference>
<protein>
    <recommendedName>
        <fullName evidence="1">Mitochondrial import inner membrane translocase subunit TIM50</fullName>
    </recommendedName>
</protein>
<dbReference type="AlphaFoldDB" id="A0AAD6YK06"/>